<dbReference type="RefSeq" id="WP_258424373.1">
    <property type="nucleotide sequence ID" value="NZ_JANSUY010000015.1"/>
</dbReference>
<dbReference type="Pfam" id="PF13470">
    <property type="entry name" value="PIN_3"/>
    <property type="match status" value="1"/>
</dbReference>
<evidence type="ECO:0000313" key="3">
    <source>
        <dbReference type="Proteomes" id="UP001142175"/>
    </source>
</evidence>
<reference evidence="2" key="1">
    <citation type="submission" date="2022-08" db="EMBL/GenBank/DDBJ databases">
        <authorList>
            <person name="Zhang D."/>
        </authorList>
    </citation>
    <scope>NUCLEOTIDE SEQUENCE</scope>
    <source>
        <strain evidence="2">XJ19-11</strain>
    </source>
</reference>
<organism evidence="2 3">
    <name type="scientific">Aquiflexum gelatinilyticum</name>
    <dbReference type="NCBI Taxonomy" id="2961943"/>
    <lineage>
        <taxon>Bacteria</taxon>
        <taxon>Pseudomonadati</taxon>
        <taxon>Bacteroidota</taxon>
        <taxon>Cytophagia</taxon>
        <taxon>Cytophagales</taxon>
        <taxon>Cyclobacteriaceae</taxon>
        <taxon>Aquiflexum</taxon>
    </lineage>
</organism>
<dbReference type="SUPFAM" id="SSF88723">
    <property type="entry name" value="PIN domain-like"/>
    <property type="match status" value="1"/>
</dbReference>
<accession>A0A9X2PD21</accession>
<evidence type="ECO:0000259" key="1">
    <source>
        <dbReference type="Pfam" id="PF13470"/>
    </source>
</evidence>
<evidence type="ECO:0000313" key="2">
    <source>
        <dbReference type="EMBL" id="MCR9016525.1"/>
    </source>
</evidence>
<protein>
    <submittedName>
        <fullName evidence="2">PIN domain-containing protein</fullName>
    </submittedName>
</protein>
<dbReference type="EMBL" id="JANSUY010000015">
    <property type="protein sequence ID" value="MCR9016525.1"/>
    <property type="molecule type" value="Genomic_DNA"/>
</dbReference>
<sequence length="140" mass="15955">MKIFLDTNILVDFLTDRGAFTKHATEIFLLGTGNVLLYSSTHAFATTYYILKKYSDEKELRAKLLELTELVDVLDVTKAQLKKALISDFNDFEDALQIFNAESTGGMDYIVTRNLKDFRKSPIPAIAPDEMVEIIKRLKK</sequence>
<dbReference type="CDD" id="cd09854">
    <property type="entry name" value="PIN_VapC-like"/>
    <property type="match status" value="1"/>
</dbReference>
<keyword evidence="3" id="KW-1185">Reference proteome</keyword>
<dbReference type="InterPro" id="IPR029060">
    <property type="entry name" value="PIN-like_dom_sf"/>
</dbReference>
<dbReference type="Proteomes" id="UP001142175">
    <property type="component" value="Unassembled WGS sequence"/>
</dbReference>
<name>A0A9X2PD21_9BACT</name>
<dbReference type="InterPro" id="IPR002716">
    <property type="entry name" value="PIN_dom"/>
</dbReference>
<dbReference type="Gene3D" id="3.40.50.1010">
    <property type="entry name" value="5'-nuclease"/>
    <property type="match status" value="1"/>
</dbReference>
<dbReference type="AlphaFoldDB" id="A0A9X2PD21"/>
<proteinExistence type="predicted"/>
<gene>
    <name evidence="2" type="ORF">NU887_15890</name>
</gene>
<comment type="caution">
    <text evidence="2">The sequence shown here is derived from an EMBL/GenBank/DDBJ whole genome shotgun (WGS) entry which is preliminary data.</text>
</comment>
<feature type="domain" description="PIN" evidence="1">
    <location>
        <begin position="2"/>
        <end position="115"/>
    </location>
</feature>